<dbReference type="AlphaFoldDB" id="A7T4D0"/>
<dbReference type="PANTHER" id="PTHR11200:SF275">
    <property type="entry name" value="LD06095P"/>
    <property type="match status" value="1"/>
</dbReference>
<name>A7T4D0_NEMVE</name>
<dbReference type="SMART" id="SM00128">
    <property type="entry name" value="IPPc"/>
    <property type="match status" value="1"/>
</dbReference>
<dbReference type="HOGENOM" id="CLU_554679_0_0_1"/>
<dbReference type="GO" id="GO:0004439">
    <property type="term" value="F:phosphatidylinositol-4,5-bisphosphate 5-phosphatase activity"/>
    <property type="evidence" value="ECO:0000318"/>
    <property type="project" value="GO_Central"/>
</dbReference>
<dbReference type="SUPFAM" id="SSF56219">
    <property type="entry name" value="DNase I-like"/>
    <property type="match status" value="2"/>
</dbReference>
<reference evidence="4 5" key="1">
    <citation type="journal article" date="2007" name="Science">
        <title>Sea anemone genome reveals ancestral eumetazoan gene repertoire and genomic organization.</title>
        <authorList>
            <person name="Putnam N.H."/>
            <person name="Srivastava M."/>
            <person name="Hellsten U."/>
            <person name="Dirks B."/>
            <person name="Chapman J."/>
            <person name="Salamov A."/>
            <person name="Terry A."/>
            <person name="Shapiro H."/>
            <person name="Lindquist E."/>
            <person name="Kapitonov V.V."/>
            <person name="Jurka J."/>
            <person name="Genikhovich G."/>
            <person name="Grigoriev I.V."/>
            <person name="Lucas S.M."/>
            <person name="Steele R.E."/>
            <person name="Finnerty J.R."/>
            <person name="Technau U."/>
            <person name="Martindale M.Q."/>
            <person name="Rokhsar D.S."/>
        </authorList>
    </citation>
    <scope>NUCLEOTIDE SEQUENCE [LARGE SCALE GENOMIC DNA]</scope>
    <source>
        <strain evidence="5">CH2 X CH6</strain>
    </source>
</reference>
<dbReference type="FunFam" id="2.60.40.2840:FF:000003">
    <property type="entry name" value="Phosphatidylinositol 4,5-bisphosphate 5-phosphatase A"/>
    <property type="match status" value="2"/>
</dbReference>
<dbReference type="Gene3D" id="2.60.40.2840">
    <property type="match status" value="1"/>
</dbReference>
<keyword evidence="5" id="KW-1185">Reference proteome</keyword>
<feature type="region of interest" description="Disordered" evidence="2">
    <location>
        <begin position="470"/>
        <end position="492"/>
    </location>
</feature>
<organism evidence="4 5">
    <name type="scientific">Nematostella vectensis</name>
    <name type="common">Starlet sea anemone</name>
    <dbReference type="NCBI Taxonomy" id="45351"/>
    <lineage>
        <taxon>Eukaryota</taxon>
        <taxon>Metazoa</taxon>
        <taxon>Cnidaria</taxon>
        <taxon>Anthozoa</taxon>
        <taxon>Hexacorallia</taxon>
        <taxon>Actiniaria</taxon>
        <taxon>Edwardsiidae</taxon>
        <taxon>Nematostella</taxon>
    </lineage>
</organism>
<protein>
    <recommendedName>
        <fullName evidence="3">Inositol polyphosphate-related phosphatase domain-containing protein</fullName>
    </recommendedName>
</protein>
<dbReference type="OMA" id="PEEPGHY"/>
<evidence type="ECO:0000313" key="4">
    <source>
        <dbReference type="EMBL" id="EDO29183.1"/>
    </source>
</evidence>
<dbReference type="InterPro" id="IPR036691">
    <property type="entry name" value="Endo/exonu/phosph_ase_sf"/>
</dbReference>
<dbReference type="GO" id="GO:0046856">
    <property type="term" value="P:phosphatidylinositol dephosphorylation"/>
    <property type="evidence" value="ECO:0007669"/>
    <property type="project" value="InterPro"/>
</dbReference>
<feature type="domain" description="Inositol polyphosphate-related phosphatase" evidence="3">
    <location>
        <begin position="28"/>
        <end position="360"/>
    </location>
</feature>
<dbReference type="InParanoid" id="A7T4D0"/>
<dbReference type="Pfam" id="PF17751">
    <property type="entry name" value="SKICH"/>
    <property type="match status" value="1"/>
</dbReference>
<dbReference type="InterPro" id="IPR041611">
    <property type="entry name" value="SKICH"/>
</dbReference>
<accession>A7T4D0</accession>
<evidence type="ECO:0000313" key="5">
    <source>
        <dbReference type="Proteomes" id="UP000001593"/>
    </source>
</evidence>
<dbReference type="eggNOG" id="KOG0565">
    <property type="taxonomic scope" value="Eukaryota"/>
</dbReference>
<dbReference type="Pfam" id="PF22669">
    <property type="entry name" value="Exo_endo_phos2"/>
    <property type="match status" value="2"/>
</dbReference>
<gene>
    <name evidence="4" type="ORF">NEMVEDRAFT_v1g248701</name>
</gene>
<dbReference type="PANTHER" id="PTHR11200">
    <property type="entry name" value="INOSITOL 5-PHOSPHATASE"/>
    <property type="match status" value="1"/>
</dbReference>
<dbReference type="InterPro" id="IPR000300">
    <property type="entry name" value="IPPc"/>
</dbReference>
<evidence type="ECO:0000256" key="1">
    <source>
        <dbReference type="ARBA" id="ARBA00005910"/>
    </source>
</evidence>
<comment type="similarity">
    <text evidence="1">Belongs to the inositol 1,4,5-trisphosphate 5-phosphatase type II family.</text>
</comment>
<proteinExistence type="inferred from homology"/>
<dbReference type="Gene3D" id="3.60.10.10">
    <property type="entry name" value="Endonuclease/exonuclease/phosphatase"/>
    <property type="match status" value="3"/>
</dbReference>
<evidence type="ECO:0000256" key="2">
    <source>
        <dbReference type="SAM" id="MobiDB-lite"/>
    </source>
</evidence>
<dbReference type="PhylomeDB" id="A7T4D0"/>
<dbReference type="STRING" id="45351.A7T4D0"/>
<dbReference type="EMBL" id="DS470837">
    <property type="protein sequence ID" value="EDO29183.1"/>
    <property type="molecule type" value="Genomic_DNA"/>
</dbReference>
<sequence length="492" mass="56992">MLGMVHLVSVHLRHLPHVREIRQAFCKTAFLGLLGTKGAVSLRFTLYDQSFCFINSHFAAHAEYTEYRNSVSLQEVDAKPQSLLIEYIKENSWVKLLQAYLGAYGLVKLRSIRMLGMVHLVSVHLRHLPHVREIRQAFCKTAFLGLLGTKGAVSLRFTLYDQSFCFINSHFAAHAEYTEYRNSDGLCVYVVSNYKTYSWDWIGLYRVGFHHIWDYEMYEWAVGDGDEYGENGCAVLFDCLPEEPGHYVMAYYSYKMEAIISVSEAFELLQSKDAKLSFIDFKEGPLVFKPTYKYNPGSSDWDTESGKYRKPAWTDRVLWREKPEKADTAQLITYKSHDQYMTSDHRPVSALLSLDLPDSALKIEDPIDWKMDLMSMPWYGNEDGLCVYVVSNYKTYSWDWIGLYRVGFHHIWDYEMYEWAVGDGDEYGENGCAVLFDCLPEEPGHYVMAYYSYKMEAIISVSEAFEILPPRDEDKDPVDVQVEQPEQSTENV</sequence>
<evidence type="ECO:0000259" key="3">
    <source>
        <dbReference type="SMART" id="SM00128"/>
    </source>
</evidence>
<dbReference type="InterPro" id="IPR046985">
    <property type="entry name" value="IP5"/>
</dbReference>
<dbReference type="Proteomes" id="UP000001593">
    <property type="component" value="Unassembled WGS sequence"/>
</dbReference>